<dbReference type="EMBL" id="CP003221">
    <property type="protein sequence ID" value="EGJ51752.1"/>
    <property type="molecule type" value="Genomic_DNA"/>
</dbReference>
<gene>
    <name evidence="3" type="ORF">Desaf_3468</name>
</gene>
<proteinExistence type="inferred from homology"/>
<evidence type="ECO:0000256" key="1">
    <source>
        <dbReference type="ARBA" id="ARBA00006226"/>
    </source>
</evidence>
<dbReference type="PANTHER" id="PTHR33755:SF6">
    <property type="entry name" value="PLASMID STABILIZATION SYSTEM PROTEIN"/>
    <property type="match status" value="1"/>
</dbReference>
<dbReference type="Pfam" id="PF05016">
    <property type="entry name" value="ParE_toxin"/>
    <property type="match status" value="1"/>
</dbReference>
<comment type="similarity">
    <text evidence="1">Belongs to the RelE toxin family.</text>
</comment>
<dbReference type="InterPro" id="IPR051803">
    <property type="entry name" value="TA_system_RelE-like_toxin"/>
</dbReference>
<accession>F3YXH5</accession>
<evidence type="ECO:0000313" key="4">
    <source>
        <dbReference type="Proteomes" id="UP000007844"/>
    </source>
</evidence>
<dbReference type="HOGENOM" id="CLU_147162_11_0_7"/>
<dbReference type="InterPro" id="IPR035093">
    <property type="entry name" value="RelE/ParE_toxin_dom_sf"/>
</dbReference>
<sequence>MPARPVRWLRQALRDMDEIATFIAMDDPRTARDVAGRIWEAAGTLGQSPERGRIGRVPGTREPVLPNLPYFLAYRVREGEVQILRVIHQRRQRE</sequence>
<keyword evidence="4" id="KW-1185">Reference proteome</keyword>
<dbReference type="STRING" id="690850.Desaf_3468"/>
<protein>
    <submittedName>
        <fullName evidence="3">Plasmid stabilization system</fullName>
    </submittedName>
</protein>
<organism evidence="3 4">
    <name type="scientific">Desulfocurvibacter africanus subsp. africanus str. Walvis Bay</name>
    <dbReference type="NCBI Taxonomy" id="690850"/>
    <lineage>
        <taxon>Bacteria</taxon>
        <taxon>Pseudomonadati</taxon>
        <taxon>Thermodesulfobacteriota</taxon>
        <taxon>Desulfovibrionia</taxon>
        <taxon>Desulfovibrionales</taxon>
        <taxon>Desulfovibrionaceae</taxon>
        <taxon>Desulfocurvibacter</taxon>
    </lineage>
</organism>
<name>F3YXH5_DESAF</name>
<dbReference type="RefSeq" id="WP_014261366.1">
    <property type="nucleotide sequence ID" value="NC_016629.1"/>
</dbReference>
<keyword evidence="2" id="KW-1277">Toxin-antitoxin system</keyword>
<evidence type="ECO:0000256" key="2">
    <source>
        <dbReference type="ARBA" id="ARBA00022649"/>
    </source>
</evidence>
<reference evidence="3 4" key="1">
    <citation type="journal article" date="2011" name="J. Bacteriol.">
        <title>Genome sequence of the mercury-methylating and pleomorphic Desulfovibrio africanus Strain Walvis Bay.</title>
        <authorList>
            <person name="Brown S.D."/>
            <person name="Wall J.D."/>
            <person name="Kucken A.M."/>
            <person name="Gilmour C.C."/>
            <person name="Podar M."/>
            <person name="Brandt C.C."/>
            <person name="Teshima H."/>
            <person name="Detter J.C."/>
            <person name="Han C.S."/>
            <person name="Land M.L."/>
            <person name="Lucas S."/>
            <person name="Han J."/>
            <person name="Pennacchio L."/>
            <person name="Nolan M."/>
            <person name="Pitluck S."/>
            <person name="Woyke T."/>
            <person name="Goodwin L."/>
            <person name="Palumbo A.V."/>
            <person name="Elias D.A."/>
        </authorList>
    </citation>
    <scope>NUCLEOTIDE SEQUENCE [LARGE SCALE GENOMIC DNA]</scope>
    <source>
        <strain evidence="3 4">Walvis Bay</strain>
    </source>
</reference>
<dbReference type="KEGG" id="daf:Desaf_3468"/>
<dbReference type="Gene3D" id="3.30.2310.20">
    <property type="entry name" value="RelE-like"/>
    <property type="match status" value="1"/>
</dbReference>
<dbReference type="AlphaFoldDB" id="F3YXH5"/>
<dbReference type="InterPro" id="IPR007712">
    <property type="entry name" value="RelE/ParE_toxin"/>
</dbReference>
<dbReference type="Proteomes" id="UP000007844">
    <property type="component" value="Chromosome"/>
</dbReference>
<dbReference type="PANTHER" id="PTHR33755">
    <property type="entry name" value="TOXIN PARE1-RELATED"/>
    <property type="match status" value="1"/>
</dbReference>
<dbReference type="eggNOG" id="COG3668">
    <property type="taxonomic scope" value="Bacteria"/>
</dbReference>
<evidence type="ECO:0000313" key="3">
    <source>
        <dbReference type="EMBL" id="EGJ51752.1"/>
    </source>
</evidence>